<dbReference type="Proteomes" id="UP000178444">
    <property type="component" value="Unassembled WGS sequence"/>
</dbReference>
<dbReference type="AlphaFoldDB" id="A0A1F8GSY9"/>
<protein>
    <submittedName>
        <fullName evidence="1">Uncharacterized protein</fullName>
    </submittedName>
</protein>
<dbReference type="Pfam" id="PF18959">
    <property type="entry name" value="DUF5701"/>
    <property type="match status" value="1"/>
</dbReference>
<evidence type="ECO:0000313" key="1">
    <source>
        <dbReference type="EMBL" id="OGN27756.1"/>
    </source>
</evidence>
<organism evidence="1 2">
    <name type="scientific">Candidatus Yanofskybacteria bacterium RIFCSPLOWO2_01_FULL_49_17</name>
    <dbReference type="NCBI Taxonomy" id="1802700"/>
    <lineage>
        <taxon>Bacteria</taxon>
        <taxon>Candidatus Yanofskyibacteriota</taxon>
    </lineage>
</organism>
<dbReference type="EMBL" id="MGKO01000007">
    <property type="protein sequence ID" value="OGN27756.1"/>
    <property type="molecule type" value="Genomic_DNA"/>
</dbReference>
<sequence>MTASASKSVMPVPFGQFAALMRTPVLPTPQQLFDYQVETLVGHKLAKYEEADRFRNHLMVGAFLFVPAHPKLDNATLEQLMALIVINGKSGKNYLDADYLKDEVAIPTNAHLMVSVEDGNARRNIRPSDNRKAILAEGRQPYNVWRGIVHVLYFPEVLQHHYLDLVASRCESGRWPSLFLYGGQPGLGAVWDDEAYSKWGTPSCGSVVGG</sequence>
<dbReference type="InterPro" id="IPR043755">
    <property type="entry name" value="DUF5701"/>
</dbReference>
<proteinExistence type="predicted"/>
<comment type="caution">
    <text evidence="1">The sequence shown here is derived from an EMBL/GenBank/DDBJ whole genome shotgun (WGS) entry which is preliminary data.</text>
</comment>
<gene>
    <name evidence="1" type="ORF">A2941_02690</name>
</gene>
<reference evidence="1 2" key="1">
    <citation type="journal article" date="2016" name="Nat. Commun.">
        <title>Thousands of microbial genomes shed light on interconnected biogeochemical processes in an aquifer system.</title>
        <authorList>
            <person name="Anantharaman K."/>
            <person name="Brown C.T."/>
            <person name="Hug L.A."/>
            <person name="Sharon I."/>
            <person name="Castelle C.J."/>
            <person name="Probst A.J."/>
            <person name="Thomas B.C."/>
            <person name="Singh A."/>
            <person name="Wilkins M.J."/>
            <person name="Karaoz U."/>
            <person name="Brodie E.L."/>
            <person name="Williams K.H."/>
            <person name="Hubbard S.S."/>
            <person name="Banfield J.F."/>
        </authorList>
    </citation>
    <scope>NUCLEOTIDE SEQUENCE [LARGE SCALE GENOMIC DNA]</scope>
</reference>
<accession>A0A1F8GSY9</accession>
<name>A0A1F8GSY9_9BACT</name>
<evidence type="ECO:0000313" key="2">
    <source>
        <dbReference type="Proteomes" id="UP000178444"/>
    </source>
</evidence>